<keyword evidence="2" id="KW-1185">Reference proteome</keyword>
<evidence type="ECO:0000313" key="3">
    <source>
        <dbReference type="RefSeq" id="XP_012938752.1"/>
    </source>
</evidence>
<evidence type="ECO:0000256" key="1">
    <source>
        <dbReference type="SAM" id="MobiDB-lite"/>
    </source>
</evidence>
<dbReference type="RefSeq" id="XP_012938753.1">
    <property type="nucleotide sequence ID" value="XM_013083299.2"/>
</dbReference>
<accession>A0ABM1A178</accession>
<dbReference type="Gene3D" id="3.10.20.90">
    <property type="entry name" value="Phosphatidylinositol 3-kinase Catalytic Subunit, Chain A, domain 1"/>
    <property type="match status" value="1"/>
</dbReference>
<dbReference type="GeneID" id="101863440"/>
<feature type="region of interest" description="Disordered" evidence="1">
    <location>
        <begin position="1"/>
        <end position="21"/>
    </location>
</feature>
<dbReference type="RefSeq" id="XP_012938752.1">
    <property type="nucleotide sequence ID" value="XM_013083298.2"/>
</dbReference>
<sequence length="133" mass="14936">MTKKARENGVASMDKNPNDNDVGIQDVVASITRDLKRGLSMGNKHARQVAIHALQKRTELKVKCEFGGEKRVTSVSRPVEFGQLCQRLQEMYQMPLNVFYTQCNGEVSWGHVHSSNSKHPLARGLTRALVSRM</sequence>
<dbReference type="SUPFAM" id="SSF54277">
    <property type="entry name" value="CAD &amp; PB1 domains"/>
    <property type="match status" value="1"/>
</dbReference>
<dbReference type="Proteomes" id="UP000694888">
    <property type="component" value="Unplaced"/>
</dbReference>
<name>A0ABM1A178_APLCA</name>
<protein>
    <submittedName>
        <fullName evidence="3 4">Uncharacterized protein LOC101863440</fullName>
    </submittedName>
</protein>
<organism evidence="2 3">
    <name type="scientific">Aplysia californica</name>
    <name type="common">California sea hare</name>
    <dbReference type="NCBI Taxonomy" id="6500"/>
    <lineage>
        <taxon>Eukaryota</taxon>
        <taxon>Metazoa</taxon>
        <taxon>Spiralia</taxon>
        <taxon>Lophotrochozoa</taxon>
        <taxon>Mollusca</taxon>
        <taxon>Gastropoda</taxon>
        <taxon>Heterobranchia</taxon>
        <taxon>Euthyneura</taxon>
        <taxon>Tectipleura</taxon>
        <taxon>Aplysiida</taxon>
        <taxon>Aplysioidea</taxon>
        <taxon>Aplysiidae</taxon>
        <taxon>Aplysia</taxon>
    </lineage>
</organism>
<gene>
    <name evidence="3 4" type="primary">LOC101863440</name>
</gene>
<evidence type="ECO:0000313" key="4">
    <source>
        <dbReference type="RefSeq" id="XP_012938753.1"/>
    </source>
</evidence>
<proteinExistence type="predicted"/>
<reference evidence="3 4" key="1">
    <citation type="submission" date="2025-05" db="UniProtKB">
        <authorList>
            <consortium name="RefSeq"/>
        </authorList>
    </citation>
    <scope>IDENTIFICATION</scope>
</reference>
<evidence type="ECO:0000313" key="2">
    <source>
        <dbReference type="Proteomes" id="UP000694888"/>
    </source>
</evidence>